<keyword evidence="5" id="KW-1185">Reference proteome</keyword>
<evidence type="ECO:0000313" key="4">
    <source>
        <dbReference type="EMBL" id="GAA3642243.1"/>
    </source>
</evidence>
<protein>
    <recommendedName>
        <fullName evidence="3">FAD linked oxidase N-terminal domain-containing protein</fullName>
    </recommendedName>
</protein>
<dbReference type="InterPro" id="IPR036318">
    <property type="entry name" value="FAD-bd_PCMH-like_sf"/>
</dbReference>
<evidence type="ECO:0000313" key="5">
    <source>
        <dbReference type="Proteomes" id="UP001500711"/>
    </source>
</evidence>
<evidence type="ECO:0000259" key="3">
    <source>
        <dbReference type="Pfam" id="PF01565"/>
    </source>
</evidence>
<reference evidence="5" key="1">
    <citation type="journal article" date="2019" name="Int. J. Syst. Evol. Microbiol.">
        <title>The Global Catalogue of Microorganisms (GCM) 10K type strain sequencing project: providing services to taxonomists for standard genome sequencing and annotation.</title>
        <authorList>
            <consortium name="The Broad Institute Genomics Platform"/>
            <consortium name="The Broad Institute Genome Sequencing Center for Infectious Disease"/>
            <person name="Wu L."/>
            <person name="Ma J."/>
        </authorList>
    </citation>
    <scope>NUCLEOTIDE SEQUENCE [LARGE SCALE GENOMIC DNA]</scope>
    <source>
        <strain evidence="5">JCM 17494</strain>
    </source>
</reference>
<dbReference type="InterPro" id="IPR006094">
    <property type="entry name" value="Oxid_FAD_bind_N"/>
</dbReference>
<gene>
    <name evidence="4" type="ORF">GCM10022267_31130</name>
</gene>
<dbReference type="Proteomes" id="UP001500711">
    <property type="component" value="Unassembled WGS sequence"/>
</dbReference>
<dbReference type="Gene3D" id="3.30.43.10">
    <property type="entry name" value="Uridine Diphospho-n-acetylenolpyruvylglucosamine Reductase, domain 2"/>
    <property type="match status" value="1"/>
</dbReference>
<organism evidence="4 5">
    <name type="scientific">Lentzea roselyniae</name>
    <dbReference type="NCBI Taxonomy" id="531940"/>
    <lineage>
        <taxon>Bacteria</taxon>
        <taxon>Bacillati</taxon>
        <taxon>Actinomycetota</taxon>
        <taxon>Actinomycetes</taxon>
        <taxon>Pseudonocardiales</taxon>
        <taxon>Pseudonocardiaceae</taxon>
        <taxon>Lentzea</taxon>
    </lineage>
</organism>
<dbReference type="InterPro" id="IPR016167">
    <property type="entry name" value="FAD-bd_PCMH_sub1"/>
</dbReference>
<dbReference type="Pfam" id="PF01565">
    <property type="entry name" value="FAD_binding_4"/>
    <property type="match status" value="1"/>
</dbReference>
<dbReference type="InterPro" id="IPR016169">
    <property type="entry name" value="FAD-bd_PCMH_sub2"/>
</dbReference>
<feature type="region of interest" description="Disordered" evidence="2">
    <location>
        <begin position="87"/>
        <end position="107"/>
    </location>
</feature>
<feature type="domain" description="FAD linked oxidase N-terminal" evidence="3">
    <location>
        <begin position="16"/>
        <end position="94"/>
    </location>
</feature>
<evidence type="ECO:0000256" key="1">
    <source>
        <dbReference type="ARBA" id="ARBA00023002"/>
    </source>
</evidence>
<evidence type="ECO:0000256" key="2">
    <source>
        <dbReference type="SAM" id="MobiDB-lite"/>
    </source>
</evidence>
<comment type="caution">
    <text evidence="4">The sequence shown here is derived from an EMBL/GenBank/DDBJ whole genome shotgun (WGS) entry which is preliminary data.</text>
</comment>
<sequence>MRAQGFRHGWAPLTVMSGDASARVVLLDTRAHMARLGVVGSVPAAVRAQTGVSVDALLQFLEDNGFGVTNTPAAGDQTLGGVLAINGHGSSVPRPTRCAPAATRSAR</sequence>
<dbReference type="SUPFAM" id="SSF56176">
    <property type="entry name" value="FAD-binding/transporter-associated domain-like"/>
    <property type="match status" value="1"/>
</dbReference>
<name>A0ABP7AXA5_9PSEU</name>
<dbReference type="Gene3D" id="3.30.465.10">
    <property type="match status" value="1"/>
</dbReference>
<dbReference type="EMBL" id="BAABBE010000007">
    <property type="protein sequence ID" value="GAA3642243.1"/>
    <property type="molecule type" value="Genomic_DNA"/>
</dbReference>
<proteinExistence type="predicted"/>
<keyword evidence="1" id="KW-0560">Oxidoreductase</keyword>
<accession>A0ABP7AXA5</accession>